<feature type="transmembrane region" description="Helical" evidence="2">
    <location>
        <begin position="159"/>
        <end position="188"/>
    </location>
</feature>
<dbReference type="InterPro" id="IPR019734">
    <property type="entry name" value="TPR_rpt"/>
</dbReference>
<dbReference type="Proteomes" id="UP000237968">
    <property type="component" value="Unassembled WGS sequence"/>
</dbReference>
<dbReference type="SUPFAM" id="SSF48452">
    <property type="entry name" value="TPR-like"/>
    <property type="match status" value="1"/>
</dbReference>
<keyword evidence="2" id="KW-0812">Transmembrane</keyword>
<proteinExistence type="predicted"/>
<keyword evidence="2" id="KW-0472">Membrane</keyword>
<feature type="transmembrane region" description="Helical" evidence="2">
    <location>
        <begin position="194"/>
        <end position="215"/>
    </location>
</feature>
<feature type="transmembrane region" description="Helical" evidence="2">
    <location>
        <begin position="72"/>
        <end position="95"/>
    </location>
</feature>
<evidence type="ECO:0000256" key="2">
    <source>
        <dbReference type="SAM" id="Phobius"/>
    </source>
</evidence>
<dbReference type="AlphaFoldDB" id="A0A2S9YAT7"/>
<feature type="transmembrane region" description="Helical" evidence="2">
    <location>
        <begin position="325"/>
        <end position="343"/>
    </location>
</feature>
<sequence>MSADRGHPIAHERALVLLVFAFLVVGASPAHFWLDSGEIASAGAQLGVMHPTGVPGYVPLLHLATALPLGPIGMRMALVSSACMAGAVALVLAILRRRGVHWALSWVLGLWLPLGLTLARHGRVVEIYGFAALLLMATLWGFDPAVAEAKRVSRRCIGVFAAVIAVWGFGDLRLALVPPVVLAWILAWRRAQPWARWAPLVVALASAVVLTLPLASARGTMADWGDPQTWPAVWAHVQATAIRDSFAVKLGGMGAEAWLLQLRMVALRLTEDLGPIGLLIAVAALAFGLTRPLSLAARGRAAEAEPESEAESEPDNIPLVDDDHLLLRWVGWIVAVELVYAVAINPMGGRDRQTGLALCLLAALALGLGVERWTSRRPPLRWVALPLLASALWLPAGFESLADARATRSWAPHAWTREVLARSPSDALILSQSDDLSAGLSAARALEGARPDVVAVPAQHLYRAPTQWQRASPRRRVVWDAAGNAGDERGRIDAVLSAWRGPLVLESPTTAVLAGVSIHGGGEPPIWVTELPPGPDARPPGVPGPGDPLAEAIARWDGRMTNPVDRERLADGLALWINGEFARAPESPVRWLEAERGYRLILDHVQPEHPRALIGLGAVRDRFGHTDEAIELTRRALEIDPERPTALANLALFLSREPATLAEARELAELAVELAADKRSVWSRLLLVCRAQDDAACIERAAAALDRSR</sequence>
<organism evidence="3 4">
    <name type="scientific">Enhygromyxa salina</name>
    <dbReference type="NCBI Taxonomy" id="215803"/>
    <lineage>
        <taxon>Bacteria</taxon>
        <taxon>Pseudomonadati</taxon>
        <taxon>Myxococcota</taxon>
        <taxon>Polyangia</taxon>
        <taxon>Nannocystales</taxon>
        <taxon>Nannocystaceae</taxon>
        <taxon>Enhygromyxa</taxon>
    </lineage>
</organism>
<dbReference type="Pfam" id="PF11028">
    <property type="entry name" value="TMEM260-like"/>
    <property type="match status" value="1"/>
</dbReference>
<comment type="caution">
    <text evidence="3">The sequence shown here is derived from an EMBL/GenBank/DDBJ whole genome shotgun (WGS) entry which is preliminary data.</text>
</comment>
<keyword evidence="4" id="KW-1185">Reference proteome</keyword>
<dbReference type="InterPro" id="IPR021280">
    <property type="entry name" value="TMEM260-like"/>
</dbReference>
<feature type="transmembrane region" description="Helical" evidence="2">
    <location>
        <begin position="102"/>
        <end position="121"/>
    </location>
</feature>
<feature type="transmembrane region" description="Helical" evidence="2">
    <location>
        <begin position="127"/>
        <end position="147"/>
    </location>
</feature>
<dbReference type="RefSeq" id="WP_106391960.1">
    <property type="nucleotide sequence ID" value="NZ_PVNK01000126.1"/>
</dbReference>
<dbReference type="PROSITE" id="PS50005">
    <property type="entry name" value="TPR"/>
    <property type="match status" value="1"/>
</dbReference>
<reference evidence="3 4" key="1">
    <citation type="submission" date="2018-03" db="EMBL/GenBank/DDBJ databases">
        <title>Draft Genome Sequences of the Obligatory Marine Myxobacteria Enhygromyxa salina SWB005.</title>
        <authorList>
            <person name="Poehlein A."/>
            <person name="Moghaddam J.A."/>
            <person name="Harms H."/>
            <person name="Alanjari M."/>
            <person name="Koenig G.M."/>
            <person name="Daniel R."/>
            <person name="Schaeberle T.F."/>
        </authorList>
    </citation>
    <scope>NUCLEOTIDE SEQUENCE [LARGE SCALE GENOMIC DNA]</scope>
    <source>
        <strain evidence="3 4">SWB005</strain>
    </source>
</reference>
<evidence type="ECO:0000313" key="3">
    <source>
        <dbReference type="EMBL" id="PRQ02227.1"/>
    </source>
</evidence>
<keyword evidence="1" id="KW-0802">TPR repeat</keyword>
<keyword evidence="2" id="KW-1133">Transmembrane helix</keyword>
<accession>A0A2S9YAT7</accession>
<dbReference type="Gene3D" id="1.25.40.10">
    <property type="entry name" value="Tetratricopeptide repeat domain"/>
    <property type="match status" value="1"/>
</dbReference>
<protein>
    <submittedName>
        <fullName evidence="3">Uncharacterized protein</fullName>
    </submittedName>
</protein>
<dbReference type="EMBL" id="PVNK01000126">
    <property type="protein sequence ID" value="PRQ02227.1"/>
    <property type="molecule type" value="Genomic_DNA"/>
</dbReference>
<evidence type="ECO:0000313" key="4">
    <source>
        <dbReference type="Proteomes" id="UP000237968"/>
    </source>
</evidence>
<dbReference type="PROSITE" id="PS50293">
    <property type="entry name" value="TPR_REGION"/>
    <property type="match status" value="1"/>
</dbReference>
<gene>
    <name evidence="3" type="ORF">ENSA5_25620</name>
</gene>
<feature type="repeat" description="TPR" evidence="1">
    <location>
        <begin position="610"/>
        <end position="643"/>
    </location>
</feature>
<dbReference type="InterPro" id="IPR011990">
    <property type="entry name" value="TPR-like_helical_dom_sf"/>
</dbReference>
<evidence type="ECO:0000256" key="1">
    <source>
        <dbReference type="PROSITE-ProRule" id="PRU00339"/>
    </source>
</evidence>
<name>A0A2S9YAT7_9BACT</name>
<dbReference type="OrthoDB" id="5487004at2"/>
<feature type="transmembrane region" description="Helical" evidence="2">
    <location>
        <begin position="273"/>
        <end position="290"/>
    </location>
</feature>
<feature type="transmembrane region" description="Helical" evidence="2">
    <location>
        <begin position="355"/>
        <end position="374"/>
    </location>
</feature>